<dbReference type="EMBL" id="MLQS01000017">
    <property type="protein sequence ID" value="OIJ19531.1"/>
    <property type="molecule type" value="Genomic_DNA"/>
</dbReference>
<organism evidence="2 4">
    <name type="scientific">Anaerobacillus alkalidiazotrophicus</name>
    <dbReference type="NCBI Taxonomy" id="472963"/>
    <lineage>
        <taxon>Bacteria</taxon>
        <taxon>Bacillati</taxon>
        <taxon>Bacillota</taxon>
        <taxon>Bacilli</taxon>
        <taxon>Bacillales</taxon>
        <taxon>Bacillaceae</taxon>
        <taxon>Anaerobacillus</taxon>
    </lineage>
</organism>
<dbReference type="EMBL" id="MLQS01000030">
    <property type="protein sequence ID" value="OIJ18052.1"/>
    <property type="molecule type" value="Genomic_DNA"/>
</dbReference>
<evidence type="ECO:0000313" key="3">
    <source>
        <dbReference type="EMBL" id="OIJ19531.1"/>
    </source>
</evidence>
<evidence type="ECO:0000313" key="4">
    <source>
        <dbReference type="Proteomes" id="UP000180057"/>
    </source>
</evidence>
<keyword evidence="1" id="KW-0812">Transmembrane</keyword>
<name>A0A1S2M029_9BACI</name>
<proteinExistence type="predicted"/>
<accession>A0A1S2M029</accession>
<gene>
    <name evidence="3" type="ORF">BKP45_10645</name>
    <name evidence="2" type="ORF">BKP45_16360</name>
</gene>
<protein>
    <submittedName>
        <fullName evidence="2">Uncharacterized protein</fullName>
    </submittedName>
</protein>
<keyword evidence="4" id="KW-1185">Reference proteome</keyword>
<feature type="transmembrane region" description="Helical" evidence="1">
    <location>
        <begin position="40"/>
        <end position="62"/>
    </location>
</feature>
<dbReference type="RefSeq" id="WP_071389670.1">
    <property type="nucleotide sequence ID" value="NZ_MLQS01000017.1"/>
</dbReference>
<feature type="transmembrane region" description="Helical" evidence="1">
    <location>
        <begin position="83"/>
        <end position="111"/>
    </location>
</feature>
<feature type="transmembrane region" description="Helical" evidence="1">
    <location>
        <begin position="170"/>
        <end position="192"/>
    </location>
</feature>
<dbReference type="Proteomes" id="UP000180057">
    <property type="component" value="Unassembled WGS sequence"/>
</dbReference>
<keyword evidence="1" id="KW-0472">Membrane</keyword>
<feature type="transmembrane region" description="Helical" evidence="1">
    <location>
        <begin position="222"/>
        <end position="241"/>
    </location>
</feature>
<evidence type="ECO:0000256" key="1">
    <source>
        <dbReference type="SAM" id="Phobius"/>
    </source>
</evidence>
<sequence length="252" mass="29095">MVELTMQEMKGTHKDHFLEFLNNYNGLTYFDNLLYSANQYLMLLFVLLIGFGMHLVGNTVTFQQRDFHKGLVENIVSKTHIKNVIVAQALYIMTFVASILLIAIGAAMLLWGGNIFQPFINSFVGEFYGWSYILVMIGHVLLLITFLVLVITISSLIVPNVKNKFVVKMVPFILCLLTFLVVLTIGNLHWILDKITYYLRVDTYLFSLYNFISQESWSTKHLVLEMLTLFISLLVLTLYLIRVNKRKFETIA</sequence>
<reference evidence="2 4" key="1">
    <citation type="submission" date="2016-10" db="EMBL/GenBank/DDBJ databases">
        <title>Draft genome sequences of four alkaliphilic bacteria belonging to the Anaerobacillus genus.</title>
        <authorList>
            <person name="Bassil N.M."/>
            <person name="Lloyd J.R."/>
        </authorList>
    </citation>
    <scope>NUCLEOTIDE SEQUENCE [LARGE SCALE GENOMIC DNA]</scope>
    <source>
        <strain evidence="2 4">DSM 22531</strain>
    </source>
</reference>
<comment type="caution">
    <text evidence="2">The sequence shown here is derived from an EMBL/GenBank/DDBJ whole genome shotgun (WGS) entry which is preliminary data.</text>
</comment>
<keyword evidence="1" id="KW-1133">Transmembrane helix</keyword>
<feature type="transmembrane region" description="Helical" evidence="1">
    <location>
        <begin position="131"/>
        <end position="158"/>
    </location>
</feature>
<evidence type="ECO:0000313" key="2">
    <source>
        <dbReference type="EMBL" id="OIJ18052.1"/>
    </source>
</evidence>
<dbReference type="AlphaFoldDB" id="A0A1S2M029"/>